<dbReference type="Proteomes" id="UP000325313">
    <property type="component" value="Unassembled WGS sequence"/>
</dbReference>
<evidence type="ECO:0000256" key="1">
    <source>
        <dbReference type="SAM" id="MobiDB-lite"/>
    </source>
</evidence>
<comment type="caution">
    <text evidence="2">The sequence shown here is derived from an EMBL/GenBank/DDBJ whole genome shotgun (WGS) entry which is preliminary data.</text>
</comment>
<reference evidence="2 3" key="1">
    <citation type="submission" date="2019-05" db="EMBL/GenBank/DDBJ databases">
        <title>Emergence of the Ug99 lineage of the wheat stem rust pathogen through somatic hybridization.</title>
        <authorList>
            <person name="Li F."/>
            <person name="Upadhyaya N.M."/>
            <person name="Sperschneider J."/>
            <person name="Matny O."/>
            <person name="Nguyen-Phuc H."/>
            <person name="Mago R."/>
            <person name="Raley C."/>
            <person name="Miller M.E."/>
            <person name="Silverstein K.A.T."/>
            <person name="Henningsen E."/>
            <person name="Hirsch C.D."/>
            <person name="Visser B."/>
            <person name="Pretorius Z.A."/>
            <person name="Steffenson B.J."/>
            <person name="Schwessinger B."/>
            <person name="Dodds P.N."/>
            <person name="Figueroa M."/>
        </authorList>
    </citation>
    <scope>NUCLEOTIDE SEQUENCE [LARGE SCALE GENOMIC DNA]</scope>
    <source>
        <strain evidence="2 3">Ug99</strain>
    </source>
</reference>
<name>A0A5B0R6G3_PUCGR</name>
<feature type="region of interest" description="Disordered" evidence="1">
    <location>
        <begin position="256"/>
        <end position="302"/>
    </location>
</feature>
<proteinExistence type="predicted"/>
<gene>
    <name evidence="2" type="ORF">PGTUg99_021452</name>
</gene>
<sequence>MPTVLCEATQSEVPDERTLQIEAYNSKLSDPPRNARISFDYILFLQRRQLNRTIPRNVNWEKIGPNPLPPPLIIDIQSMTWPHFKALVLTHLASGCEDLCSFLMARNEADELSWLASINGHRHYADSCALRITGSLDFLKFASAAYKSYPDRVLFKVVMTDPKRRLPTIELTPAEEVGRCLDNIMAEILSGSAYSAGDVTIITDHEHPQRRMQLHQEQLIEWAEAIRCNEPGVDSITPPINADFVWNDGDSRKRVQLNPDDLALPPTKRNTKSANADSDEIEVVSPSRPKHTSNSTLHKLPMAPASPDLEAHDMETYLHVAHIPYDDKLTRARLLTHGITHWSFFRSSNEEELGQLGFPLGISRLLCEGVGRLERYHASLGSLPPLSPFE</sequence>
<organism evidence="2 3">
    <name type="scientific">Puccinia graminis f. sp. tritici</name>
    <dbReference type="NCBI Taxonomy" id="56615"/>
    <lineage>
        <taxon>Eukaryota</taxon>
        <taxon>Fungi</taxon>
        <taxon>Dikarya</taxon>
        <taxon>Basidiomycota</taxon>
        <taxon>Pucciniomycotina</taxon>
        <taxon>Pucciniomycetes</taxon>
        <taxon>Pucciniales</taxon>
        <taxon>Pucciniaceae</taxon>
        <taxon>Puccinia</taxon>
    </lineage>
</organism>
<dbReference type="EMBL" id="VDEP01000243">
    <property type="protein sequence ID" value="KAA1120565.1"/>
    <property type="molecule type" value="Genomic_DNA"/>
</dbReference>
<protein>
    <submittedName>
        <fullName evidence="2">Uncharacterized protein</fullName>
    </submittedName>
</protein>
<dbReference type="AlphaFoldDB" id="A0A5B0R6G3"/>
<accession>A0A5B0R6G3</accession>
<evidence type="ECO:0000313" key="3">
    <source>
        <dbReference type="Proteomes" id="UP000325313"/>
    </source>
</evidence>
<evidence type="ECO:0000313" key="2">
    <source>
        <dbReference type="EMBL" id="KAA1120565.1"/>
    </source>
</evidence>